<dbReference type="EMBL" id="CAEZUN010000077">
    <property type="protein sequence ID" value="CAB4602059.1"/>
    <property type="molecule type" value="Genomic_DNA"/>
</dbReference>
<evidence type="ECO:0000256" key="1">
    <source>
        <dbReference type="ARBA" id="ARBA00022679"/>
    </source>
</evidence>
<gene>
    <name evidence="2" type="ORF">UFOPK1826_00737</name>
</gene>
<dbReference type="Gene3D" id="3.40.1180.10">
    <property type="entry name" value="Decaprenyl diphosphate synthase-like"/>
    <property type="match status" value="1"/>
</dbReference>
<proteinExistence type="predicted"/>
<protein>
    <submittedName>
        <fullName evidence="2">Unannotated protein</fullName>
    </submittedName>
</protein>
<evidence type="ECO:0000313" key="2">
    <source>
        <dbReference type="EMBL" id="CAB4602059.1"/>
    </source>
</evidence>
<dbReference type="SUPFAM" id="SSF64005">
    <property type="entry name" value="Undecaprenyl diphosphate synthase"/>
    <property type="match status" value="1"/>
</dbReference>
<dbReference type="AlphaFoldDB" id="A0A6J6GQE7"/>
<reference evidence="2" key="1">
    <citation type="submission" date="2020-05" db="EMBL/GenBank/DDBJ databases">
        <authorList>
            <person name="Chiriac C."/>
            <person name="Salcher M."/>
            <person name="Ghai R."/>
            <person name="Kavagutti S V."/>
        </authorList>
    </citation>
    <scope>NUCLEOTIDE SEQUENCE</scope>
</reference>
<dbReference type="InterPro" id="IPR001441">
    <property type="entry name" value="UPP_synth-like"/>
</dbReference>
<name>A0A6J6GQE7_9ZZZZ</name>
<dbReference type="Pfam" id="PF01255">
    <property type="entry name" value="Prenyltransf"/>
    <property type="match status" value="1"/>
</dbReference>
<dbReference type="InterPro" id="IPR036424">
    <property type="entry name" value="UPP_synth-like_sf"/>
</dbReference>
<dbReference type="GO" id="GO:0016765">
    <property type="term" value="F:transferase activity, transferring alkyl or aryl (other than methyl) groups"/>
    <property type="evidence" value="ECO:0007669"/>
    <property type="project" value="InterPro"/>
</dbReference>
<keyword evidence="1" id="KW-0808">Transferase</keyword>
<sequence length="197" mass="21338">MPNAKRSQTGELSHVLVCAGSLAEWLATTPDQWKVQIDALVRAVSGENVRYLTICPYGGENDSNVKAVISNTIISSQGGLLTGDRVSIIAADGLLVVIDTCPDGQQRFVNAVAQLSSNQIIDEAKLAATIVSPASGEPDLTLILGPPTKIPQSLVWELAYSEIVFLDVPWLHCDVEHIRMAINDFQRRDRRFGGIDS</sequence>
<organism evidence="2">
    <name type="scientific">freshwater metagenome</name>
    <dbReference type="NCBI Taxonomy" id="449393"/>
    <lineage>
        <taxon>unclassified sequences</taxon>
        <taxon>metagenomes</taxon>
        <taxon>ecological metagenomes</taxon>
    </lineage>
</organism>
<accession>A0A6J6GQE7</accession>